<dbReference type="EMBL" id="DUZY01000001">
    <property type="protein sequence ID" value="DAD18964.1"/>
    <property type="molecule type" value="Genomic_DNA"/>
</dbReference>
<sequence>MIEELSCSTSASTPNCFKEFLPDAIHASSKPHDSASVPGSNFSPVSANPRSFQPLPRSSPKRSSNGVLSTSYVTAMDHETKITNYPTAPAMH</sequence>
<comment type="caution">
    <text evidence="2">The sequence shown here is derived from an EMBL/GenBank/DDBJ whole genome shotgun (WGS) entry which is preliminary data.</text>
</comment>
<evidence type="ECO:0000256" key="1">
    <source>
        <dbReference type="SAM" id="MobiDB-lite"/>
    </source>
</evidence>
<evidence type="ECO:0000313" key="3">
    <source>
        <dbReference type="Proteomes" id="UP000607653"/>
    </source>
</evidence>
<accession>A0A822XC27</accession>
<gene>
    <name evidence="2" type="ORF">HUJ06_020427</name>
</gene>
<feature type="compositionally biased region" description="Polar residues" evidence="1">
    <location>
        <begin position="61"/>
        <end position="73"/>
    </location>
</feature>
<organism evidence="2 3">
    <name type="scientific">Nelumbo nucifera</name>
    <name type="common">Sacred lotus</name>
    <dbReference type="NCBI Taxonomy" id="4432"/>
    <lineage>
        <taxon>Eukaryota</taxon>
        <taxon>Viridiplantae</taxon>
        <taxon>Streptophyta</taxon>
        <taxon>Embryophyta</taxon>
        <taxon>Tracheophyta</taxon>
        <taxon>Spermatophyta</taxon>
        <taxon>Magnoliopsida</taxon>
        <taxon>Proteales</taxon>
        <taxon>Nelumbonaceae</taxon>
        <taxon>Nelumbo</taxon>
    </lineage>
</organism>
<feature type="region of interest" description="Disordered" evidence="1">
    <location>
        <begin position="27"/>
        <end position="73"/>
    </location>
</feature>
<evidence type="ECO:0000313" key="2">
    <source>
        <dbReference type="EMBL" id="DAD18964.1"/>
    </source>
</evidence>
<proteinExistence type="predicted"/>
<keyword evidence="3" id="KW-1185">Reference proteome</keyword>
<reference evidence="2 3" key="1">
    <citation type="journal article" date="2020" name="Mol. Biol. Evol.">
        <title>Distinct Expression and Methylation Patterns for Genes with Different Fates following a Single Whole-Genome Duplication in Flowering Plants.</title>
        <authorList>
            <person name="Shi T."/>
            <person name="Rahmani R.S."/>
            <person name="Gugger P.F."/>
            <person name="Wang M."/>
            <person name="Li H."/>
            <person name="Zhang Y."/>
            <person name="Li Z."/>
            <person name="Wang Q."/>
            <person name="Van de Peer Y."/>
            <person name="Marchal K."/>
            <person name="Chen J."/>
        </authorList>
    </citation>
    <scope>NUCLEOTIDE SEQUENCE [LARGE SCALE GENOMIC DNA]</scope>
    <source>
        <tissue evidence="2">Leaf</tissue>
    </source>
</reference>
<protein>
    <submittedName>
        <fullName evidence="2">Uncharacterized protein</fullName>
    </submittedName>
</protein>
<feature type="compositionally biased region" description="Polar residues" evidence="1">
    <location>
        <begin position="37"/>
        <end position="51"/>
    </location>
</feature>
<dbReference type="Proteomes" id="UP000607653">
    <property type="component" value="Unassembled WGS sequence"/>
</dbReference>
<dbReference type="AlphaFoldDB" id="A0A822XC27"/>
<name>A0A822XC27_NELNU</name>